<dbReference type="EMBL" id="AKWD02000063">
    <property type="protein sequence ID" value="EMO51847.1"/>
    <property type="molecule type" value="Genomic_DNA"/>
</dbReference>
<dbReference type="STRING" id="28182.GCA_001568325_02829"/>
<name>M6V337_9LEPT</name>
<evidence type="ECO:0000313" key="1">
    <source>
        <dbReference type="EMBL" id="EMO51847.1"/>
    </source>
</evidence>
<sequence>MIKLLINNISRFKTSFILLVLVLLFPTRGEIFPCACCSNLGERFDSEIDLDSRYVDIFEQLRFDSKAFLFLGEKDPESVTDIHTASVEYKIKVTWKKSRFVFEFQDLKNHSGTLTVELPKKISVFYVDDINSTPSNTQPLLYKEFRIMSKMIGTGIFAPVLKANQFITLILRGRGNLCHDTHDFIRWTLVIQGPKSNYHLFGTLIP</sequence>
<comment type="caution">
    <text evidence="1">The sequence shown here is derived from an EMBL/GenBank/DDBJ whole genome shotgun (WGS) entry which is preliminary data.</text>
</comment>
<dbReference type="Proteomes" id="UP000012112">
    <property type="component" value="Unassembled WGS sequence"/>
</dbReference>
<dbReference type="OrthoDB" id="455674at2"/>
<reference evidence="1 2" key="1">
    <citation type="submission" date="2013-01" db="EMBL/GenBank/DDBJ databases">
        <authorList>
            <person name="Harkins D.M."/>
            <person name="Durkin A.S."/>
            <person name="Brinkac L.M."/>
            <person name="Haft D.H."/>
            <person name="Selengut J.D."/>
            <person name="Sanka R."/>
            <person name="DePew J."/>
            <person name="Purushe J."/>
            <person name="Matthias M.A."/>
            <person name="Vinetz J.M."/>
            <person name="Sutton G.G."/>
            <person name="Nierman W.C."/>
            <person name="Fouts D.E."/>
        </authorList>
    </citation>
    <scope>NUCLEOTIDE SEQUENCE [LARGE SCALE GENOMIC DNA]</scope>
    <source>
        <strain evidence="1 2">HAI1536</strain>
    </source>
</reference>
<gene>
    <name evidence="1" type="ORF">LEP1GSC172_0680</name>
</gene>
<organism evidence="1 2">
    <name type="scientific">Leptospira noguchii</name>
    <dbReference type="NCBI Taxonomy" id="28182"/>
    <lineage>
        <taxon>Bacteria</taxon>
        <taxon>Pseudomonadati</taxon>
        <taxon>Spirochaetota</taxon>
        <taxon>Spirochaetia</taxon>
        <taxon>Leptospirales</taxon>
        <taxon>Leptospiraceae</taxon>
        <taxon>Leptospira</taxon>
    </lineage>
</organism>
<proteinExistence type="predicted"/>
<dbReference type="RefSeq" id="WP_002180369.1">
    <property type="nucleotide sequence ID" value="NZ_AKWD02000063.1"/>
</dbReference>
<protein>
    <submittedName>
        <fullName evidence="1">Uncharacterized protein</fullName>
    </submittedName>
</protein>
<evidence type="ECO:0000313" key="2">
    <source>
        <dbReference type="Proteomes" id="UP000012112"/>
    </source>
</evidence>
<dbReference type="AlphaFoldDB" id="M6V337"/>
<accession>M6V337</accession>